<evidence type="ECO:0000313" key="7">
    <source>
        <dbReference type="EMBL" id="KAG7339570.1"/>
    </source>
</evidence>
<keyword evidence="2" id="KW-0697">Rotamase</keyword>
<dbReference type="EMBL" id="JAGRRH010000032">
    <property type="protein sequence ID" value="KAG7339570.1"/>
    <property type="molecule type" value="Genomic_DNA"/>
</dbReference>
<reference evidence="7" key="2">
    <citation type="submission" date="2021-04" db="EMBL/GenBank/DDBJ databases">
        <authorList>
            <person name="Podell S."/>
        </authorList>
    </citation>
    <scope>NUCLEOTIDE SEQUENCE</scope>
    <source>
        <strain evidence="7">Hildebrandi</strain>
    </source>
</reference>
<reference evidence="7" key="1">
    <citation type="journal article" date="2021" name="Sci. Rep.">
        <title>Diploid genomic architecture of Nitzschia inconspicua, an elite biomass production diatom.</title>
        <authorList>
            <person name="Oliver A."/>
            <person name="Podell S."/>
            <person name="Pinowska A."/>
            <person name="Traller J.C."/>
            <person name="Smith S.R."/>
            <person name="McClure R."/>
            <person name="Beliaev A."/>
            <person name="Bohutskyi P."/>
            <person name="Hill E.A."/>
            <person name="Rabines A."/>
            <person name="Zheng H."/>
            <person name="Allen L.Z."/>
            <person name="Kuo A."/>
            <person name="Grigoriev I.V."/>
            <person name="Allen A.E."/>
            <person name="Hazlebeck D."/>
            <person name="Allen E.E."/>
        </authorList>
    </citation>
    <scope>NUCLEOTIDE SEQUENCE</scope>
    <source>
        <strain evidence="7">Hildebrandi</strain>
    </source>
</reference>
<evidence type="ECO:0000256" key="3">
    <source>
        <dbReference type="ARBA" id="ARBA00023235"/>
    </source>
</evidence>
<dbReference type="Pfam" id="PF00160">
    <property type="entry name" value="Pro_isomerase"/>
    <property type="match status" value="1"/>
</dbReference>
<keyword evidence="5" id="KW-0812">Transmembrane</keyword>
<keyword evidence="3 7" id="KW-0413">Isomerase</keyword>
<proteinExistence type="predicted"/>
<evidence type="ECO:0000313" key="8">
    <source>
        <dbReference type="Proteomes" id="UP000693970"/>
    </source>
</evidence>
<dbReference type="GO" id="GO:0003755">
    <property type="term" value="F:peptidyl-prolyl cis-trans isomerase activity"/>
    <property type="evidence" value="ECO:0007669"/>
    <property type="project" value="UniProtKB-KW"/>
</dbReference>
<dbReference type="InterPro" id="IPR044665">
    <property type="entry name" value="E_coli_cyclophilin_A-like"/>
</dbReference>
<dbReference type="InterPro" id="IPR002130">
    <property type="entry name" value="Cyclophilin-type_PPIase_dom"/>
</dbReference>
<evidence type="ECO:0000256" key="4">
    <source>
        <dbReference type="SAM" id="MobiDB-lite"/>
    </source>
</evidence>
<dbReference type="EC" id="5.2.1.8" evidence="1"/>
<feature type="region of interest" description="Disordered" evidence="4">
    <location>
        <begin position="1"/>
        <end position="21"/>
    </location>
</feature>
<comment type="caution">
    <text evidence="7">The sequence shown here is derived from an EMBL/GenBank/DDBJ whole genome shotgun (WGS) entry which is preliminary data.</text>
</comment>
<evidence type="ECO:0000256" key="5">
    <source>
        <dbReference type="SAM" id="Phobius"/>
    </source>
</evidence>
<accession>A0A9K3KAG3</accession>
<name>A0A9K3KAG3_9STRA</name>
<organism evidence="7 8">
    <name type="scientific">Nitzschia inconspicua</name>
    <dbReference type="NCBI Taxonomy" id="303405"/>
    <lineage>
        <taxon>Eukaryota</taxon>
        <taxon>Sar</taxon>
        <taxon>Stramenopiles</taxon>
        <taxon>Ochrophyta</taxon>
        <taxon>Bacillariophyta</taxon>
        <taxon>Bacillariophyceae</taxon>
        <taxon>Bacillariophycidae</taxon>
        <taxon>Bacillariales</taxon>
        <taxon>Bacillariaceae</taxon>
        <taxon>Nitzschia</taxon>
    </lineage>
</organism>
<dbReference type="PROSITE" id="PS50072">
    <property type="entry name" value="CSA_PPIASE_2"/>
    <property type="match status" value="1"/>
</dbReference>
<feature type="compositionally biased region" description="Basic and acidic residues" evidence="4">
    <location>
        <begin position="9"/>
        <end position="21"/>
    </location>
</feature>
<keyword evidence="5" id="KW-1133">Transmembrane helix</keyword>
<feature type="domain" description="PPIase cyclophilin-type" evidence="6">
    <location>
        <begin position="169"/>
        <end position="291"/>
    </location>
</feature>
<evidence type="ECO:0000256" key="1">
    <source>
        <dbReference type="ARBA" id="ARBA00013194"/>
    </source>
</evidence>
<evidence type="ECO:0000256" key="2">
    <source>
        <dbReference type="ARBA" id="ARBA00023110"/>
    </source>
</evidence>
<evidence type="ECO:0000259" key="6">
    <source>
        <dbReference type="PROSITE" id="PS50072"/>
    </source>
</evidence>
<gene>
    <name evidence="7" type="ORF">IV203_025163</name>
</gene>
<dbReference type="AlphaFoldDB" id="A0A9K3KAG3"/>
<protein>
    <recommendedName>
        <fullName evidence="1">peptidylprolyl isomerase</fullName>
        <ecNumber evidence="1">5.2.1.8</ecNumber>
    </recommendedName>
</protein>
<keyword evidence="8" id="KW-1185">Reference proteome</keyword>
<dbReference type="OrthoDB" id="48008at2759"/>
<feature type="transmembrane region" description="Helical" evidence="5">
    <location>
        <begin position="81"/>
        <end position="99"/>
    </location>
</feature>
<sequence>MLRSLRNVQNKERTRSRSKEMNRRRRVLLVVSEDKTCEENVLVDHDAETNQETGRFDDANKLRLMLSPNFYQLSNWRRCRFFMGFLVVGTLFVWCVDVLPNDSRNKVLKSMHKSDAKVGKSTIKSPASSPSLEAAGITQLQQRPIVECIISTPNSQLQDEPSDTITANGTIRIMVYSDLSPIAARAFVELVQAGYFDDVYIFRVLKGFVAQWGVRHTYDDDPKRLPRPVQDRDGITNRTLSNVRGTLSFAGGNPATQQVFVNLNDNTRLDKEGSRPFASVDEAGMEILQHLYMGYQDGQGQIVTLNQAKMKYGQQAATTQASADQYILKQFPRWSKVTKCQLLHSQQVQ</sequence>
<keyword evidence="5" id="KW-0472">Membrane</keyword>
<dbReference type="Proteomes" id="UP000693970">
    <property type="component" value="Unassembled WGS sequence"/>
</dbReference>
<dbReference type="PANTHER" id="PTHR43246">
    <property type="entry name" value="PEPTIDYL-PROLYL CIS-TRANS ISOMERASE CYP38, CHLOROPLASTIC"/>
    <property type="match status" value="1"/>
</dbReference>